<dbReference type="PANTHER" id="PTHR28208">
    <property type="entry name" value="PHOSPHATIDATE PHOSPHATASE APP1"/>
    <property type="match status" value="1"/>
</dbReference>
<proteinExistence type="predicted"/>
<evidence type="ECO:0000313" key="4">
    <source>
        <dbReference type="Proteomes" id="UP000193467"/>
    </source>
</evidence>
<feature type="region of interest" description="Disordered" evidence="1">
    <location>
        <begin position="58"/>
        <end position="113"/>
    </location>
</feature>
<comment type="caution">
    <text evidence="3">The sequence shown here is derived from an EMBL/GenBank/DDBJ whole genome shotgun (WGS) entry which is preliminary data.</text>
</comment>
<dbReference type="PANTHER" id="PTHR28208:SF3">
    <property type="entry name" value="PHOSPHATIDATE PHOSPHATASE APP1"/>
    <property type="match status" value="1"/>
</dbReference>
<reference evidence="3 4" key="1">
    <citation type="submission" date="2016-07" db="EMBL/GenBank/DDBJ databases">
        <title>Pervasive Adenine N6-methylation of Active Genes in Fungi.</title>
        <authorList>
            <consortium name="DOE Joint Genome Institute"/>
            <person name="Mondo S.J."/>
            <person name="Dannebaum R.O."/>
            <person name="Kuo R.C."/>
            <person name="Labutti K."/>
            <person name="Haridas S."/>
            <person name="Kuo A."/>
            <person name="Salamov A."/>
            <person name="Ahrendt S.R."/>
            <person name="Lipzen A."/>
            <person name="Sullivan W."/>
            <person name="Andreopoulos W.B."/>
            <person name="Clum A."/>
            <person name="Lindquist E."/>
            <person name="Daum C."/>
            <person name="Ramamoorthy G.K."/>
            <person name="Gryganskyi A."/>
            <person name="Culley D."/>
            <person name="Magnuson J.K."/>
            <person name="James T.Y."/>
            <person name="O'Malley M.A."/>
            <person name="Stajich J.E."/>
            <person name="Spatafora J.W."/>
            <person name="Visel A."/>
            <person name="Grigoriev I.V."/>
        </authorList>
    </citation>
    <scope>NUCLEOTIDE SEQUENCE [LARGE SCALE GENOMIC DNA]</scope>
    <source>
        <strain evidence="3 4">62-1032</strain>
    </source>
</reference>
<evidence type="ECO:0000313" key="3">
    <source>
        <dbReference type="EMBL" id="ORY70644.1"/>
    </source>
</evidence>
<feature type="region of interest" description="Disordered" evidence="1">
    <location>
        <begin position="1"/>
        <end position="38"/>
    </location>
</feature>
<evidence type="ECO:0000259" key="2">
    <source>
        <dbReference type="Pfam" id="PF09949"/>
    </source>
</evidence>
<feature type="region of interest" description="Disordered" evidence="1">
    <location>
        <begin position="717"/>
        <end position="814"/>
    </location>
</feature>
<feature type="compositionally biased region" description="Low complexity" evidence="1">
    <location>
        <begin position="350"/>
        <end position="411"/>
    </location>
</feature>
<sequence>MTDRSTPTKPAWIPPPPPIRAPSLPAPPPAAQLPPQMASAGSYRARALAKVSKVASAAAPRIDSAMSSAKQSAVGRLTEFRDRQAEKELYGGRAQGIQTTSRNPAKQASMRSKDFVDPVAAAEVAGEPSRSSTAEPKSRWGGFSSYFTSSSSSSSKRDSGTYGEEKIVCFPGWATLHPSAHAASEPALILEIVAHGYAYRLRPIGQASRSQRIFYALAKSFASLPKVPAHLVPAGMDVGLQSTESLDIPKQEALMNGNVFEQLLEIGGREGGRAEEAELAEATVLAAEPEEMTEEEEALSPTKANSVQTASPLPAAGDSGDSTETSPIVASPAKVQRRPHIRTTNSYRNSSISSLPTSPTSPVSRKFPSSATRSRPASVTSSAASSRANSPTRSGTPTPPTRSGTATPSTTLSHDEWPKPFAFVEKDLPRLHATLQARLMPFWGFKLGGRKVRLTVFPVLGPGRLWDKPLATKVVSTSSGGAFKTTLEVRSRELRRLLDETGQGVESLDKLSVRVVAELLEIESVGDMITGGKLAHQGLKVMAEDDTELVVAQDGGVRVISDIDDTIKWTQVLGGTKTIFRNVFVRELEEIRVPGMASWYQEMKDVGAHFHFVSNSPWELWPVVRAFLSSSNFPTGSVTLKEYGGASSAIAKLWEEPGMRKRAGVENIIKEFKHSRFILIGDSGEQDLNLYVQLACEYPENVLAIYIRDVTTPFKPDSHPDLSHGSSPALSHSHSLSDLTKATDSASLNSNSKKSRPPLPTLFSETPDLPGQFDVPARPKPSRIQTSFSRRGTTSAPPSPPLVDHDVDPLSPNNPLRTETLKPTQTEEEAALVEAFYQRVLEAEKILPRHVPLRLFRHGAECTKEGVEIVKKASGWQA</sequence>
<dbReference type="InParanoid" id="A0A1Y2EH51"/>
<feature type="region of interest" description="Disordered" evidence="1">
    <location>
        <begin position="287"/>
        <end position="416"/>
    </location>
</feature>
<feature type="domain" description="Phosphatidate phosphatase APP1 catalytic" evidence="2">
    <location>
        <begin position="557"/>
        <end position="709"/>
    </location>
</feature>
<evidence type="ECO:0000256" key="1">
    <source>
        <dbReference type="SAM" id="MobiDB-lite"/>
    </source>
</evidence>
<feature type="compositionally biased region" description="Basic and acidic residues" evidence="1">
    <location>
        <begin position="78"/>
        <end position="90"/>
    </location>
</feature>
<feature type="compositionally biased region" description="Low complexity" evidence="1">
    <location>
        <begin position="723"/>
        <end position="737"/>
    </location>
</feature>
<dbReference type="STRING" id="106004.A0A1Y2EH51"/>
<gene>
    <name evidence="3" type="ORF">BCR35DRAFT_307951</name>
</gene>
<dbReference type="GO" id="GO:0008195">
    <property type="term" value="F:phosphatidate phosphatase activity"/>
    <property type="evidence" value="ECO:0007669"/>
    <property type="project" value="InterPro"/>
</dbReference>
<feature type="compositionally biased region" description="Polar residues" evidence="1">
    <location>
        <begin position="738"/>
        <end position="752"/>
    </location>
</feature>
<feature type="compositionally biased region" description="Polar residues" evidence="1">
    <location>
        <begin position="302"/>
        <end position="311"/>
    </location>
</feature>
<dbReference type="InterPro" id="IPR052935">
    <property type="entry name" value="Mg2+_PAP"/>
</dbReference>
<dbReference type="OrthoDB" id="2117591at2759"/>
<dbReference type="Proteomes" id="UP000193467">
    <property type="component" value="Unassembled WGS sequence"/>
</dbReference>
<feature type="compositionally biased region" description="Pro residues" evidence="1">
    <location>
        <begin position="12"/>
        <end position="32"/>
    </location>
</feature>
<dbReference type="EMBL" id="MCGR01000055">
    <property type="protein sequence ID" value="ORY70644.1"/>
    <property type="molecule type" value="Genomic_DNA"/>
</dbReference>
<organism evidence="3 4">
    <name type="scientific">Leucosporidium creatinivorum</name>
    <dbReference type="NCBI Taxonomy" id="106004"/>
    <lineage>
        <taxon>Eukaryota</taxon>
        <taxon>Fungi</taxon>
        <taxon>Dikarya</taxon>
        <taxon>Basidiomycota</taxon>
        <taxon>Pucciniomycotina</taxon>
        <taxon>Microbotryomycetes</taxon>
        <taxon>Leucosporidiales</taxon>
        <taxon>Leucosporidium</taxon>
    </lineage>
</organism>
<accession>A0A1Y2EH51</accession>
<feature type="compositionally biased region" description="Polar residues" evidence="1">
    <location>
        <begin position="783"/>
        <end position="796"/>
    </location>
</feature>
<name>A0A1Y2EH51_9BASI</name>
<dbReference type="InterPro" id="IPR019236">
    <property type="entry name" value="APP1_cat"/>
</dbReference>
<keyword evidence="4" id="KW-1185">Reference proteome</keyword>
<dbReference type="Pfam" id="PF09949">
    <property type="entry name" value="APP1_cat"/>
    <property type="match status" value="1"/>
</dbReference>
<dbReference type="AlphaFoldDB" id="A0A1Y2EH51"/>
<protein>
    <recommendedName>
        <fullName evidence="2">Phosphatidate phosphatase APP1 catalytic domain-containing protein</fullName>
    </recommendedName>
</protein>
<feature type="compositionally biased region" description="Acidic residues" evidence="1">
    <location>
        <begin position="288"/>
        <end position="298"/>
    </location>
</feature>
<dbReference type="GO" id="GO:0030479">
    <property type="term" value="C:actin cortical patch"/>
    <property type="evidence" value="ECO:0007669"/>
    <property type="project" value="TreeGrafter"/>
</dbReference>
<feature type="compositionally biased region" description="Polar residues" evidence="1">
    <location>
        <begin position="96"/>
        <end position="110"/>
    </location>
</feature>